<dbReference type="eggNOG" id="KOG2979">
    <property type="taxonomic scope" value="Eukaryota"/>
</dbReference>
<keyword evidence="5" id="KW-0539">Nucleus</keyword>
<keyword evidence="8" id="KW-1185">Reference proteome</keyword>
<organism evidence="7 8">
    <name type="scientific">Micromonas commoda (strain RCC299 / NOUM17 / CCMP2709)</name>
    <name type="common">Picoplanktonic green alga</name>
    <dbReference type="NCBI Taxonomy" id="296587"/>
    <lineage>
        <taxon>Eukaryota</taxon>
        <taxon>Viridiplantae</taxon>
        <taxon>Chlorophyta</taxon>
        <taxon>Mamiellophyceae</taxon>
        <taxon>Mamiellales</taxon>
        <taxon>Mamiellaceae</taxon>
        <taxon>Micromonas</taxon>
    </lineage>
</organism>
<dbReference type="RefSeq" id="XP_002501138.1">
    <property type="nucleotide sequence ID" value="XM_002501092.1"/>
</dbReference>
<dbReference type="InParanoid" id="C1E2S9"/>
<dbReference type="EMBL" id="CP001324">
    <property type="protein sequence ID" value="ACO62396.1"/>
    <property type="molecule type" value="Genomic_DNA"/>
</dbReference>
<evidence type="ECO:0000256" key="6">
    <source>
        <dbReference type="SAM" id="MobiDB-lite"/>
    </source>
</evidence>
<protein>
    <submittedName>
        <fullName evidence="7">Uncharacterized protein</fullName>
    </submittedName>
</protein>
<dbReference type="GO" id="GO:0005634">
    <property type="term" value="C:nucleus"/>
    <property type="evidence" value="ECO:0007669"/>
    <property type="project" value="UniProtKB-SubCell"/>
</dbReference>
<gene>
    <name evidence="7" type="ORF">MICPUN_57354</name>
</gene>
<dbReference type="PANTHER" id="PTHR21330:SF1">
    <property type="entry name" value="E3 SUMO-PROTEIN LIGASE NSE2"/>
    <property type="match status" value="1"/>
</dbReference>
<dbReference type="KEGG" id="mis:MICPUN_57354"/>
<sequence>MAADEDTPPRNRSDNAPKLTAAQIKERGVSGESVKQALMGTGQMDYVLDAQGNLRMPKNSSTDNSKTNAVEKTEALIAEFREVFESLKDVGLVLEHAGKSSANIRKKLEEAIKASQTQLARVEALKDLGNTYEAKADDVLDIAKAVEDGTKSKLAIMGRNTDGILKDFDDAVKAQRAKAKRGDDEDEDLIITQAGAGGVLLDGISFPNEKCPMSGKKLEDIDEPVADEKGYVYERAAIEDYIRRNGKLEGRGGVGGVGEKVMSCPVAGTSHQVAVSKLKPSREVEKLKRLKARQVGDKRRRSDVEEILSP</sequence>
<dbReference type="GeneID" id="8241902"/>
<proteinExistence type="predicted"/>
<name>C1E2S9_MICCC</name>
<dbReference type="FunCoup" id="C1E2S9">
    <property type="interactions" value="1285"/>
</dbReference>
<evidence type="ECO:0000256" key="5">
    <source>
        <dbReference type="ARBA" id="ARBA00023242"/>
    </source>
</evidence>
<feature type="region of interest" description="Disordered" evidence="6">
    <location>
        <begin position="289"/>
        <end position="310"/>
    </location>
</feature>
<keyword evidence="3" id="KW-0808">Transferase</keyword>
<evidence type="ECO:0000313" key="8">
    <source>
        <dbReference type="Proteomes" id="UP000002009"/>
    </source>
</evidence>
<dbReference type="GO" id="GO:0061665">
    <property type="term" value="F:SUMO ligase activity"/>
    <property type="evidence" value="ECO:0007669"/>
    <property type="project" value="TreeGrafter"/>
</dbReference>
<comment type="subcellular location">
    <subcellularLocation>
        <location evidence="1">Nucleus</location>
    </subcellularLocation>
</comment>
<dbReference type="GO" id="GO:0016925">
    <property type="term" value="P:protein sumoylation"/>
    <property type="evidence" value="ECO:0007669"/>
    <property type="project" value="UniProtKB-UniPathway"/>
</dbReference>
<dbReference type="GO" id="GO:0000724">
    <property type="term" value="P:double-strand break repair via homologous recombination"/>
    <property type="evidence" value="ECO:0007669"/>
    <property type="project" value="InterPro"/>
</dbReference>
<dbReference type="PANTHER" id="PTHR21330">
    <property type="entry name" value="E3 SUMO-PROTEIN LIGASE NSE2"/>
    <property type="match status" value="1"/>
</dbReference>
<dbReference type="OrthoDB" id="26899at2759"/>
<dbReference type="GO" id="GO:0030915">
    <property type="term" value="C:Smc5-Smc6 complex"/>
    <property type="evidence" value="ECO:0007669"/>
    <property type="project" value="InterPro"/>
</dbReference>
<dbReference type="UniPathway" id="UPA00886"/>
<comment type="pathway">
    <text evidence="2">Protein modification; protein sumoylation.</text>
</comment>
<dbReference type="AlphaFoldDB" id="C1E2S9"/>
<evidence type="ECO:0000256" key="4">
    <source>
        <dbReference type="ARBA" id="ARBA00022786"/>
    </source>
</evidence>
<dbReference type="InterPro" id="IPR013083">
    <property type="entry name" value="Znf_RING/FYVE/PHD"/>
</dbReference>
<evidence type="ECO:0000313" key="7">
    <source>
        <dbReference type="EMBL" id="ACO62396.1"/>
    </source>
</evidence>
<accession>C1E2S9</accession>
<dbReference type="STRING" id="296587.C1E2S9"/>
<evidence type="ECO:0000256" key="1">
    <source>
        <dbReference type="ARBA" id="ARBA00004123"/>
    </source>
</evidence>
<feature type="region of interest" description="Disordered" evidence="6">
    <location>
        <begin position="1"/>
        <end position="33"/>
    </location>
</feature>
<dbReference type="Gene3D" id="3.30.40.10">
    <property type="entry name" value="Zinc/RING finger domain, C3HC4 (zinc finger)"/>
    <property type="match status" value="1"/>
</dbReference>
<evidence type="ECO:0000256" key="3">
    <source>
        <dbReference type="ARBA" id="ARBA00022679"/>
    </source>
</evidence>
<evidence type="ECO:0000256" key="2">
    <source>
        <dbReference type="ARBA" id="ARBA00004718"/>
    </source>
</evidence>
<dbReference type="InterPro" id="IPR026846">
    <property type="entry name" value="Nse2(Mms21)"/>
</dbReference>
<feature type="compositionally biased region" description="Basic and acidic residues" evidence="6">
    <location>
        <begin position="294"/>
        <end position="304"/>
    </location>
</feature>
<keyword evidence="4" id="KW-0833">Ubl conjugation pathway</keyword>
<dbReference type="Proteomes" id="UP000002009">
    <property type="component" value="Chromosome 3"/>
</dbReference>
<reference evidence="7 8" key="1">
    <citation type="journal article" date="2009" name="Science">
        <title>Green evolution and dynamic adaptations revealed by genomes of the marine picoeukaryotes Micromonas.</title>
        <authorList>
            <person name="Worden A.Z."/>
            <person name="Lee J.H."/>
            <person name="Mock T."/>
            <person name="Rouze P."/>
            <person name="Simmons M.P."/>
            <person name="Aerts A.L."/>
            <person name="Allen A.E."/>
            <person name="Cuvelier M.L."/>
            <person name="Derelle E."/>
            <person name="Everett M.V."/>
            <person name="Foulon E."/>
            <person name="Grimwood J."/>
            <person name="Gundlach H."/>
            <person name="Henrissat B."/>
            <person name="Napoli C."/>
            <person name="McDonald S.M."/>
            <person name="Parker M.S."/>
            <person name="Rombauts S."/>
            <person name="Salamov A."/>
            <person name="Von Dassow P."/>
            <person name="Badger J.H."/>
            <person name="Coutinho P.M."/>
            <person name="Demir E."/>
            <person name="Dubchak I."/>
            <person name="Gentemann C."/>
            <person name="Eikrem W."/>
            <person name="Gready J.E."/>
            <person name="John U."/>
            <person name="Lanier W."/>
            <person name="Lindquist E.A."/>
            <person name="Lucas S."/>
            <person name="Mayer K.F."/>
            <person name="Moreau H."/>
            <person name="Not F."/>
            <person name="Otillar R."/>
            <person name="Panaud O."/>
            <person name="Pangilinan J."/>
            <person name="Paulsen I."/>
            <person name="Piegu B."/>
            <person name="Poliakov A."/>
            <person name="Robbens S."/>
            <person name="Schmutz J."/>
            <person name="Toulza E."/>
            <person name="Wyss T."/>
            <person name="Zelensky A."/>
            <person name="Zhou K."/>
            <person name="Armbrust E.V."/>
            <person name="Bhattacharya D."/>
            <person name="Goodenough U.W."/>
            <person name="Van de Peer Y."/>
            <person name="Grigoriev I.V."/>
        </authorList>
    </citation>
    <scope>NUCLEOTIDE SEQUENCE [LARGE SCALE GENOMIC DNA]</scope>
    <source>
        <strain evidence="8">RCC299 / NOUM17</strain>
    </source>
</reference>